<name>A0AAV0XNX5_9HEMI</name>
<accession>A0AAV0XNX5</accession>
<organism evidence="1 2">
    <name type="scientific">Macrosiphum euphorbiae</name>
    <name type="common">potato aphid</name>
    <dbReference type="NCBI Taxonomy" id="13131"/>
    <lineage>
        <taxon>Eukaryota</taxon>
        <taxon>Metazoa</taxon>
        <taxon>Ecdysozoa</taxon>
        <taxon>Arthropoda</taxon>
        <taxon>Hexapoda</taxon>
        <taxon>Insecta</taxon>
        <taxon>Pterygota</taxon>
        <taxon>Neoptera</taxon>
        <taxon>Paraneoptera</taxon>
        <taxon>Hemiptera</taxon>
        <taxon>Sternorrhyncha</taxon>
        <taxon>Aphidomorpha</taxon>
        <taxon>Aphidoidea</taxon>
        <taxon>Aphididae</taxon>
        <taxon>Macrosiphini</taxon>
        <taxon>Macrosiphum</taxon>
    </lineage>
</organism>
<sequence>MDVLYSLQRQTNVLNLSIGELTKDIEYRVQSMNNVETKFGTAVSCVLQDPASGGIINVFLPKSVQLPSEELQRYNQHEADPVNLIFRGTRNRSFIIKFVPAQPRFSGDV</sequence>
<protein>
    <submittedName>
        <fullName evidence="1">Uncharacterized protein</fullName>
    </submittedName>
</protein>
<reference evidence="1 2" key="1">
    <citation type="submission" date="2023-01" db="EMBL/GenBank/DDBJ databases">
        <authorList>
            <person name="Whitehead M."/>
        </authorList>
    </citation>
    <scope>NUCLEOTIDE SEQUENCE [LARGE SCALE GENOMIC DNA]</scope>
</reference>
<evidence type="ECO:0000313" key="1">
    <source>
        <dbReference type="EMBL" id="CAI6370190.1"/>
    </source>
</evidence>
<dbReference type="EMBL" id="CARXXK010000251">
    <property type="protein sequence ID" value="CAI6370190.1"/>
    <property type="molecule type" value="Genomic_DNA"/>
</dbReference>
<gene>
    <name evidence="1" type="ORF">MEUPH1_LOCUS24338</name>
</gene>
<dbReference type="AlphaFoldDB" id="A0AAV0XNX5"/>
<evidence type="ECO:0000313" key="2">
    <source>
        <dbReference type="Proteomes" id="UP001160148"/>
    </source>
</evidence>
<proteinExistence type="predicted"/>
<comment type="caution">
    <text evidence="1">The sequence shown here is derived from an EMBL/GenBank/DDBJ whole genome shotgun (WGS) entry which is preliminary data.</text>
</comment>
<keyword evidence="2" id="KW-1185">Reference proteome</keyword>
<dbReference type="Proteomes" id="UP001160148">
    <property type="component" value="Unassembled WGS sequence"/>
</dbReference>